<comment type="caution">
    <text evidence="1">The sequence shown here is derived from an EMBL/GenBank/DDBJ whole genome shotgun (WGS) entry which is preliminary data.</text>
</comment>
<evidence type="ECO:0000313" key="2">
    <source>
        <dbReference type="Proteomes" id="UP000315295"/>
    </source>
</evidence>
<proteinExistence type="predicted"/>
<keyword evidence="2" id="KW-1185">Reference proteome</keyword>
<evidence type="ECO:0000313" key="1">
    <source>
        <dbReference type="EMBL" id="TQE10342.1"/>
    </source>
</evidence>
<gene>
    <name evidence="1" type="ORF">C1H46_004054</name>
</gene>
<sequence>MFEQIEEREVVVDHEANVGDECEEAIGAVVTIEVESEGGKVVALRLLLLGHVINRNNYSLISISLHRPAAHYSTSHRRELAAALTLSNMHAWLGEGQISKQQLLQKKEAAT</sequence>
<reference evidence="1 2" key="1">
    <citation type="journal article" date="2019" name="G3 (Bethesda)">
        <title>Sequencing of a Wild Apple (Malus baccata) Genome Unravels the Differences Between Cultivated and Wild Apple Species Regarding Disease Resistance and Cold Tolerance.</title>
        <authorList>
            <person name="Chen X."/>
        </authorList>
    </citation>
    <scope>NUCLEOTIDE SEQUENCE [LARGE SCALE GENOMIC DNA]</scope>
    <source>
        <strain evidence="2">cv. Shandingzi</strain>
        <tissue evidence="1">Leaves</tissue>
    </source>
</reference>
<dbReference type="EMBL" id="VIEB01000043">
    <property type="protein sequence ID" value="TQE10342.1"/>
    <property type="molecule type" value="Genomic_DNA"/>
</dbReference>
<dbReference type="Proteomes" id="UP000315295">
    <property type="component" value="Unassembled WGS sequence"/>
</dbReference>
<name>A0A540NH27_MALBA</name>
<accession>A0A540NH27</accession>
<organism evidence="1 2">
    <name type="scientific">Malus baccata</name>
    <name type="common">Siberian crab apple</name>
    <name type="synonym">Pyrus baccata</name>
    <dbReference type="NCBI Taxonomy" id="106549"/>
    <lineage>
        <taxon>Eukaryota</taxon>
        <taxon>Viridiplantae</taxon>
        <taxon>Streptophyta</taxon>
        <taxon>Embryophyta</taxon>
        <taxon>Tracheophyta</taxon>
        <taxon>Spermatophyta</taxon>
        <taxon>Magnoliopsida</taxon>
        <taxon>eudicotyledons</taxon>
        <taxon>Gunneridae</taxon>
        <taxon>Pentapetalae</taxon>
        <taxon>rosids</taxon>
        <taxon>fabids</taxon>
        <taxon>Rosales</taxon>
        <taxon>Rosaceae</taxon>
        <taxon>Amygdaloideae</taxon>
        <taxon>Maleae</taxon>
        <taxon>Malus</taxon>
    </lineage>
</organism>
<protein>
    <submittedName>
        <fullName evidence="1">Uncharacterized protein</fullName>
    </submittedName>
</protein>
<dbReference type="AlphaFoldDB" id="A0A540NH27"/>